<keyword evidence="2" id="KW-1185">Reference proteome</keyword>
<dbReference type="Proteomes" id="UP001162162">
    <property type="component" value="Unassembled WGS sequence"/>
</dbReference>
<accession>A0AAV8X1R7</accession>
<dbReference type="AlphaFoldDB" id="A0AAV8X1R7"/>
<gene>
    <name evidence="1" type="ORF">NQ318_022946</name>
</gene>
<dbReference type="PANTHER" id="PTHR47326:SF1">
    <property type="entry name" value="HTH PSQ-TYPE DOMAIN-CONTAINING PROTEIN"/>
    <property type="match status" value="1"/>
</dbReference>
<organism evidence="1 2">
    <name type="scientific">Aromia moschata</name>
    <dbReference type="NCBI Taxonomy" id="1265417"/>
    <lineage>
        <taxon>Eukaryota</taxon>
        <taxon>Metazoa</taxon>
        <taxon>Ecdysozoa</taxon>
        <taxon>Arthropoda</taxon>
        <taxon>Hexapoda</taxon>
        <taxon>Insecta</taxon>
        <taxon>Pterygota</taxon>
        <taxon>Neoptera</taxon>
        <taxon>Endopterygota</taxon>
        <taxon>Coleoptera</taxon>
        <taxon>Polyphaga</taxon>
        <taxon>Cucujiformia</taxon>
        <taxon>Chrysomeloidea</taxon>
        <taxon>Cerambycidae</taxon>
        <taxon>Cerambycinae</taxon>
        <taxon>Callichromatini</taxon>
        <taxon>Aromia</taxon>
    </lineage>
</organism>
<dbReference type="InterPro" id="IPR036397">
    <property type="entry name" value="RNaseH_sf"/>
</dbReference>
<dbReference type="GO" id="GO:0003676">
    <property type="term" value="F:nucleic acid binding"/>
    <property type="evidence" value="ECO:0007669"/>
    <property type="project" value="InterPro"/>
</dbReference>
<dbReference type="EMBL" id="JAPWTK010001407">
    <property type="protein sequence ID" value="KAJ8932608.1"/>
    <property type="molecule type" value="Genomic_DNA"/>
</dbReference>
<evidence type="ECO:0000313" key="2">
    <source>
        <dbReference type="Proteomes" id="UP001162162"/>
    </source>
</evidence>
<sequence length="197" mass="22453">MEILGIYSNLFEKIAAALKDCSCAAERTFLSVLAVRLGWSYLIELEVAVETIALTELNRAIFVCLPHKWPARTPDLNPLDYLLWTHLKSRVYVDRPGNIEDLRARIRTEMRLISPETIGNVQRAFVEHLAHCQTVPYFISTPYNVGISASYIIITICFEAVLDHINANWYRKEKGKMVGTVAPKRPGFNPNGFLFLR</sequence>
<dbReference type="Gene3D" id="3.30.420.10">
    <property type="entry name" value="Ribonuclease H-like superfamily/Ribonuclease H"/>
    <property type="match status" value="1"/>
</dbReference>
<comment type="caution">
    <text evidence="1">The sequence shown here is derived from an EMBL/GenBank/DDBJ whole genome shotgun (WGS) entry which is preliminary data.</text>
</comment>
<reference evidence="1" key="1">
    <citation type="journal article" date="2023" name="Insect Mol. Biol.">
        <title>Genome sequencing provides insights into the evolution of gene families encoding plant cell wall-degrading enzymes in longhorned beetles.</title>
        <authorList>
            <person name="Shin N.R."/>
            <person name="Okamura Y."/>
            <person name="Kirsch R."/>
            <person name="Pauchet Y."/>
        </authorList>
    </citation>
    <scope>NUCLEOTIDE SEQUENCE</scope>
    <source>
        <strain evidence="1">AMC_N1</strain>
    </source>
</reference>
<evidence type="ECO:0008006" key="3">
    <source>
        <dbReference type="Google" id="ProtNLM"/>
    </source>
</evidence>
<protein>
    <recommendedName>
        <fullName evidence="3">Tc1-like transposase DDE domain-containing protein</fullName>
    </recommendedName>
</protein>
<name>A0AAV8X1R7_9CUCU</name>
<dbReference type="PANTHER" id="PTHR47326">
    <property type="entry name" value="TRANSPOSABLE ELEMENT TC3 TRANSPOSASE-LIKE PROTEIN"/>
    <property type="match status" value="1"/>
</dbReference>
<evidence type="ECO:0000313" key="1">
    <source>
        <dbReference type="EMBL" id="KAJ8932608.1"/>
    </source>
</evidence>
<proteinExistence type="predicted"/>